<gene>
    <name evidence="1" type="ordered locus">RB4897</name>
</gene>
<dbReference type="AlphaFoldDB" id="Q7UH18"/>
<reference evidence="1 2" key="1">
    <citation type="journal article" date="2003" name="Proc. Natl. Acad. Sci. U.S.A.">
        <title>Complete genome sequence of the marine planctomycete Pirellula sp. strain 1.</title>
        <authorList>
            <person name="Gloeckner F.O."/>
            <person name="Kube M."/>
            <person name="Bauer M."/>
            <person name="Teeling H."/>
            <person name="Lombardot T."/>
            <person name="Ludwig W."/>
            <person name="Gade D."/>
            <person name="Beck A."/>
            <person name="Borzym K."/>
            <person name="Heitmann K."/>
            <person name="Rabus R."/>
            <person name="Schlesner H."/>
            <person name="Amann R."/>
            <person name="Reinhardt R."/>
        </authorList>
    </citation>
    <scope>NUCLEOTIDE SEQUENCE [LARGE SCALE GENOMIC DNA]</scope>
    <source>
        <strain evidence="2">DSM 10527 / NCIMB 13988 / SH1</strain>
    </source>
</reference>
<dbReference type="EMBL" id="BX294141">
    <property type="protein sequence ID" value="CAD78161.1"/>
    <property type="molecule type" value="Genomic_DNA"/>
</dbReference>
<name>Q7UH18_RHOBA</name>
<evidence type="ECO:0000313" key="2">
    <source>
        <dbReference type="Proteomes" id="UP000001025"/>
    </source>
</evidence>
<proteinExistence type="predicted"/>
<sequence length="184" mass="20464">MTPDCLSRLSTYGRKMGDSTRCVTEKRIHQVSNPLRLLFIRFGPGFAFPDWPSEHHVPFESSSTGTQSCRWNSTRLHKAGILKFMSPANLTAKPISNSYRSLKNRSINTARSVFYSPCMIFMDGTLVLCGKTSSLIPSTFEISNASRSLANESGNGGWRCFANRSQRLLFVTSTPANWSRLASG</sequence>
<evidence type="ECO:0000313" key="1">
    <source>
        <dbReference type="EMBL" id="CAD78161.1"/>
    </source>
</evidence>
<dbReference type="InParanoid" id="Q7UH18"/>
<keyword evidence="2" id="KW-1185">Reference proteome</keyword>
<dbReference type="HOGENOM" id="CLU_1467104_0_0_0"/>
<dbReference type="Proteomes" id="UP000001025">
    <property type="component" value="Chromosome"/>
</dbReference>
<dbReference type="KEGG" id="rba:RB4897"/>
<organism evidence="1 2">
    <name type="scientific">Rhodopirellula baltica (strain DSM 10527 / NCIMB 13988 / SH1)</name>
    <dbReference type="NCBI Taxonomy" id="243090"/>
    <lineage>
        <taxon>Bacteria</taxon>
        <taxon>Pseudomonadati</taxon>
        <taxon>Planctomycetota</taxon>
        <taxon>Planctomycetia</taxon>
        <taxon>Pirellulales</taxon>
        <taxon>Pirellulaceae</taxon>
        <taxon>Rhodopirellula</taxon>
    </lineage>
</organism>
<protein>
    <submittedName>
        <fullName evidence="1">Uncharacterized protein</fullName>
    </submittedName>
</protein>
<accession>Q7UH18</accession>
<dbReference type="STRING" id="243090.RB4897"/>
<dbReference type="EnsemblBacteria" id="CAD78161">
    <property type="protein sequence ID" value="CAD78161"/>
    <property type="gene ID" value="RB4897"/>
</dbReference>